<evidence type="ECO:0000313" key="1">
    <source>
        <dbReference type="EMBL" id="MBI2877748.1"/>
    </source>
</evidence>
<evidence type="ECO:0000313" key="2">
    <source>
        <dbReference type="Proteomes" id="UP000769766"/>
    </source>
</evidence>
<dbReference type="Pfam" id="PF11013">
    <property type="entry name" value="DUF2851"/>
    <property type="match status" value="1"/>
</dbReference>
<organism evidence="1 2">
    <name type="scientific">Tectimicrobiota bacterium</name>
    <dbReference type="NCBI Taxonomy" id="2528274"/>
    <lineage>
        <taxon>Bacteria</taxon>
        <taxon>Pseudomonadati</taxon>
        <taxon>Nitrospinota/Tectimicrobiota group</taxon>
        <taxon>Candidatus Tectimicrobiota</taxon>
    </lineage>
</organism>
<dbReference type="EMBL" id="JACPRF010000388">
    <property type="protein sequence ID" value="MBI2877748.1"/>
    <property type="molecule type" value="Genomic_DNA"/>
</dbReference>
<sequence>MGHRCPPKTAVSSRRAEELAPSYAGLQEVAASLLRERGLPWKATPGEVNERLVRVLWQEQRFAQGALETADGQRLEVVSPGWWNRQSGPDFLQAVIRLGPNSVLRGDVEVHLRSSDWNAHGHARDPRYNGVILHVILTRDREVIRNQRGDRIPELELSRFLQGEIGSLQEAIHWEDYPPCDPCPPGRCQPLLVGKGRETVGWLLDLAGDDFLQRKADRWAGMVGRVGYDELVYRGMMEALGYRGNQLPFLQLAERLPLRGLRRALEGLPPLPATLRLQAIFFQSAGFWRNERPDDPSLDEATRDYLRQLEEAGAGRAEELVDPSVPGLAWSFAGIRPANSPLRRLVGMSDFLTLHGKEGLFRSFLKDLKPARTRGSQQRPNAQEIFRGWVERLSPPGLSEYWSCRYAFRGKKLPSPARLIGPERAALLIVNVILPLSLLYAQRRRAPHLEEAVHGLYRAIPRLGDNGVLRFMRARLLGKAFGGRPALLANARRQHGLLQLYRDHCSPQGGECQGCDFLRLVEAL</sequence>
<accession>A0A932CQQ6</accession>
<gene>
    <name evidence="1" type="ORF">HYY20_12795</name>
</gene>
<proteinExistence type="predicted"/>
<name>A0A932CQQ6_UNCTE</name>
<dbReference type="AlphaFoldDB" id="A0A932CQQ6"/>
<reference evidence="1" key="1">
    <citation type="submission" date="2020-07" db="EMBL/GenBank/DDBJ databases">
        <title>Huge and variable diversity of episymbiotic CPR bacteria and DPANN archaea in groundwater ecosystems.</title>
        <authorList>
            <person name="He C.Y."/>
            <person name="Keren R."/>
            <person name="Whittaker M."/>
            <person name="Farag I.F."/>
            <person name="Doudna J."/>
            <person name="Cate J.H.D."/>
            <person name="Banfield J.F."/>
        </authorList>
    </citation>
    <scope>NUCLEOTIDE SEQUENCE</scope>
    <source>
        <strain evidence="1">NC_groundwater_672_Ag_B-0.1um_62_36</strain>
    </source>
</reference>
<comment type="caution">
    <text evidence="1">The sequence shown here is derived from an EMBL/GenBank/DDBJ whole genome shotgun (WGS) entry which is preliminary data.</text>
</comment>
<protein>
    <submittedName>
        <fullName evidence="1">DUF2851 family protein</fullName>
    </submittedName>
</protein>
<dbReference type="Proteomes" id="UP000769766">
    <property type="component" value="Unassembled WGS sequence"/>
</dbReference>
<dbReference type="InterPro" id="IPR021272">
    <property type="entry name" value="DUF2851"/>
</dbReference>